<evidence type="ECO:0000313" key="2">
    <source>
        <dbReference type="Proteomes" id="UP001152795"/>
    </source>
</evidence>
<proteinExistence type="predicted"/>
<name>A0A7D9J108_PARCT</name>
<sequence>CPVCGNGEEPIWTNQKCLCRKINNCGVPPVCVTGRRGSQCDQPDCWPCQGCSGNGVCVTDSSCRSRCLCRRRWQGRCCERRRRICMCGDPHLETLDGIEFDYFGIGEFWNCKSIANDFGMQIRFFAYNGASLTGAVALKLADNVVTITTPPVSLPGDLPRLRINGALQNLSTHDIFAFANDSIKLNVFNPGNRTDSDSVQ</sequence>
<protein>
    <submittedName>
        <fullName evidence="1">Uncharacterized protein</fullName>
    </submittedName>
</protein>
<dbReference type="Proteomes" id="UP001152795">
    <property type="component" value="Unassembled WGS sequence"/>
</dbReference>
<keyword evidence="2" id="KW-1185">Reference proteome</keyword>
<organism evidence="1 2">
    <name type="scientific">Paramuricea clavata</name>
    <name type="common">Red gorgonian</name>
    <name type="synonym">Violescent sea-whip</name>
    <dbReference type="NCBI Taxonomy" id="317549"/>
    <lineage>
        <taxon>Eukaryota</taxon>
        <taxon>Metazoa</taxon>
        <taxon>Cnidaria</taxon>
        <taxon>Anthozoa</taxon>
        <taxon>Octocorallia</taxon>
        <taxon>Malacalcyonacea</taxon>
        <taxon>Plexauridae</taxon>
        <taxon>Paramuricea</taxon>
    </lineage>
</organism>
<feature type="non-terminal residue" evidence="1">
    <location>
        <position position="200"/>
    </location>
</feature>
<evidence type="ECO:0000313" key="1">
    <source>
        <dbReference type="EMBL" id="CAB4019865.1"/>
    </source>
</evidence>
<dbReference type="EMBL" id="CACRXK020010660">
    <property type="protein sequence ID" value="CAB4019865.1"/>
    <property type="molecule type" value="Genomic_DNA"/>
</dbReference>
<comment type="caution">
    <text evidence="1">The sequence shown here is derived from an EMBL/GenBank/DDBJ whole genome shotgun (WGS) entry which is preliminary data.</text>
</comment>
<dbReference type="OrthoDB" id="5975827at2759"/>
<gene>
    <name evidence="1" type="ORF">PACLA_8A027303</name>
</gene>
<feature type="non-terminal residue" evidence="1">
    <location>
        <position position="1"/>
    </location>
</feature>
<dbReference type="AlphaFoldDB" id="A0A7D9J108"/>
<reference evidence="1" key="1">
    <citation type="submission" date="2020-04" db="EMBL/GenBank/DDBJ databases">
        <authorList>
            <person name="Alioto T."/>
            <person name="Alioto T."/>
            <person name="Gomez Garrido J."/>
        </authorList>
    </citation>
    <scope>NUCLEOTIDE SEQUENCE</scope>
    <source>
        <strain evidence="1">A484AB</strain>
    </source>
</reference>
<accession>A0A7D9J108</accession>